<gene>
    <name evidence="1" type="ORF">DPX16_8774</name>
</gene>
<evidence type="ECO:0000313" key="1">
    <source>
        <dbReference type="EMBL" id="ROL44352.1"/>
    </source>
</evidence>
<name>A0A3N0YDR0_ANAGA</name>
<dbReference type="AlphaFoldDB" id="A0A3N0YDR0"/>
<proteinExistence type="predicted"/>
<comment type="caution">
    <text evidence="1">The sequence shown here is derived from an EMBL/GenBank/DDBJ whole genome shotgun (WGS) entry which is preliminary data.</text>
</comment>
<dbReference type="Proteomes" id="UP000281406">
    <property type="component" value="Unassembled WGS sequence"/>
</dbReference>
<keyword evidence="2" id="KW-1185">Reference proteome</keyword>
<evidence type="ECO:0000313" key="2">
    <source>
        <dbReference type="Proteomes" id="UP000281406"/>
    </source>
</evidence>
<organism evidence="1 2">
    <name type="scientific">Anabarilius grahami</name>
    <name type="common">Kanglang fish</name>
    <name type="synonym">Barilius grahami</name>
    <dbReference type="NCBI Taxonomy" id="495550"/>
    <lineage>
        <taxon>Eukaryota</taxon>
        <taxon>Metazoa</taxon>
        <taxon>Chordata</taxon>
        <taxon>Craniata</taxon>
        <taxon>Vertebrata</taxon>
        <taxon>Euteleostomi</taxon>
        <taxon>Actinopterygii</taxon>
        <taxon>Neopterygii</taxon>
        <taxon>Teleostei</taxon>
        <taxon>Ostariophysi</taxon>
        <taxon>Cypriniformes</taxon>
        <taxon>Xenocyprididae</taxon>
        <taxon>Xenocypridinae</taxon>
        <taxon>Xenocypridinae incertae sedis</taxon>
        <taxon>Anabarilius</taxon>
    </lineage>
</organism>
<dbReference type="EMBL" id="RJVU01046259">
    <property type="protein sequence ID" value="ROL44352.1"/>
    <property type="molecule type" value="Genomic_DNA"/>
</dbReference>
<accession>A0A3N0YDR0</accession>
<protein>
    <submittedName>
        <fullName evidence="1">Uncharacterized protein</fullName>
    </submittedName>
</protein>
<sequence length="118" mass="13402">MERTPQPAAMHEPMLEFRAEQAIVPEPVPRKMFDNVFELAKLSVIVGVLVEFEGMDRSPAHTPATEGELLLESCMDVTKPRQQHSVAQIWYMWITRGPDVGRIWADTMLLSGKELLIL</sequence>
<reference evidence="1 2" key="1">
    <citation type="submission" date="2018-10" db="EMBL/GenBank/DDBJ databases">
        <title>Genome assembly for a Yunnan-Guizhou Plateau 3E fish, Anabarilius grahami (Regan), and its evolutionary and genetic applications.</title>
        <authorList>
            <person name="Jiang W."/>
        </authorList>
    </citation>
    <scope>NUCLEOTIDE SEQUENCE [LARGE SCALE GENOMIC DNA]</scope>
    <source>
        <strain evidence="1">AG-KIZ</strain>
        <tissue evidence="1">Muscle</tissue>
    </source>
</reference>